<sequence>METLISIDLNSYNDVLDTYDDIKEIYDETTTNVISLFVTSLEDKVIIDTDTLNYIVCLLQNIYANSLALLFIVSCLSSVYVCSHNRRKKDFVILNNVEPKLLKGEIIEKV</sequence>
<reference evidence="2" key="1">
    <citation type="journal article" date="2020" name="Nature">
        <title>Giant virus diversity and host interactions through global metagenomics.</title>
        <authorList>
            <person name="Schulz F."/>
            <person name="Roux S."/>
            <person name="Paez-Espino D."/>
            <person name="Jungbluth S."/>
            <person name="Walsh D.A."/>
            <person name="Denef V.J."/>
            <person name="McMahon K.D."/>
            <person name="Konstantinidis K.T."/>
            <person name="Eloe-Fadrosh E.A."/>
            <person name="Kyrpides N.C."/>
            <person name="Woyke T."/>
        </authorList>
    </citation>
    <scope>NUCLEOTIDE SEQUENCE</scope>
    <source>
        <strain evidence="2">GVMAG-M-3300023179-63</strain>
    </source>
</reference>
<keyword evidence="1" id="KW-1133">Transmembrane helix</keyword>
<proteinExistence type="predicted"/>
<feature type="transmembrane region" description="Helical" evidence="1">
    <location>
        <begin position="62"/>
        <end position="82"/>
    </location>
</feature>
<organism evidence="2">
    <name type="scientific">viral metagenome</name>
    <dbReference type="NCBI Taxonomy" id="1070528"/>
    <lineage>
        <taxon>unclassified sequences</taxon>
        <taxon>metagenomes</taxon>
        <taxon>organismal metagenomes</taxon>
    </lineage>
</organism>
<dbReference type="AlphaFoldDB" id="A0A6C0H3G4"/>
<protein>
    <submittedName>
        <fullName evidence="2">Uncharacterized protein</fullName>
    </submittedName>
</protein>
<dbReference type="EMBL" id="MN739863">
    <property type="protein sequence ID" value="QHT75084.1"/>
    <property type="molecule type" value="Genomic_DNA"/>
</dbReference>
<evidence type="ECO:0000313" key="2">
    <source>
        <dbReference type="EMBL" id="QHT75084.1"/>
    </source>
</evidence>
<accession>A0A6C0H3G4</accession>
<keyword evidence="1" id="KW-0812">Transmembrane</keyword>
<evidence type="ECO:0000256" key="1">
    <source>
        <dbReference type="SAM" id="Phobius"/>
    </source>
</evidence>
<keyword evidence="1" id="KW-0472">Membrane</keyword>
<name>A0A6C0H3G4_9ZZZZ</name>